<evidence type="ECO:0000259" key="5">
    <source>
        <dbReference type="PROSITE" id="PS51760"/>
    </source>
</evidence>
<evidence type="ECO:0000256" key="4">
    <source>
        <dbReference type="ARBA" id="ARBA00023326"/>
    </source>
</evidence>
<keyword evidence="3" id="KW-0119">Carbohydrate metabolism</keyword>
<dbReference type="InterPro" id="IPR017853">
    <property type="entry name" value="GH"/>
</dbReference>
<dbReference type="InterPro" id="IPR044846">
    <property type="entry name" value="GH10"/>
</dbReference>
<gene>
    <name evidence="6" type="primary">rsgI6_3</name>
    <name evidence="6" type="ORF">CK203_059574</name>
</gene>
<dbReference type="InterPro" id="IPR001000">
    <property type="entry name" value="GH10_dom"/>
</dbReference>
<dbReference type="PROSITE" id="PS51760">
    <property type="entry name" value="GH10_2"/>
    <property type="match status" value="1"/>
</dbReference>
<dbReference type="PANTHER" id="PTHR31490">
    <property type="entry name" value="GLYCOSYL HYDROLASE"/>
    <property type="match status" value="1"/>
</dbReference>
<keyword evidence="2" id="KW-0378">Hydrolase</keyword>
<protein>
    <submittedName>
        <fullName evidence="6">Anti-sigma-I factor RsgI6</fullName>
    </submittedName>
</protein>
<comment type="caution">
    <text evidence="6">The sequence shown here is derived from an EMBL/GenBank/DDBJ whole genome shotgun (WGS) entry which is preliminary data.</text>
</comment>
<keyword evidence="4" id="KW-0624">Polysaccharide degradation</keyword>
<dbReference type="GO" id="GO:0031176">
    <property type="term" value="F:endo-1,4-beta-xylanase activity"/>
    <property type="evidence" value="ECO:0007669"/>
    <property type="project" value="UniProtKB-ARBA"/>
</dbReference>
<proteinExistence type="inferred from homology"/>
<evidence type="ECO:0000256" key="2">
    <source>
        <dbReference type="ARBA" id="ARBA00022801"/>
    </source>
</evidence>
<dbReference type="SUPFAM" id="SSF51445">
    <property type="entry name" value="(Trans)glycosidases"/>
    <property type="match status" value="1"/>
</dbReference>
<feature type="domain" description="GH10" evidence="5">
    <location>
        <begin position="144"/>
        <end position="277"/>
    </location>
</feature>
<evidence type="ECO:0000313" key="6">
    <source>
        <dbReference type="EMBL" id="RVW69191.1"/>
    </source>
</evidence>
<name>A0A438GAJ7_VITVI</name>
<sequence length="404" mass="44764">MRFQCLEKPLRPQYGGGMILNPDLNDGLKGWSVSGGAKIEERVSGGGNRFIVAHSRSHKNDSVSQKLYMKKDKLYTFSGTFPLMLVPIRVLLPSAIIAETGCWSMLKGGLTVEGSGPAQLYFETRKTKVRLQAVDGRGNPVAGAKMAVTLAKRSFPFVVQHRNSPGVENYKVADDMLQFCKQNGIAVRGHNILWDDPKYQPSWVKSLSPGDLQAAVDRRINSIASRYKGQVIAWDVVNENLHFSFFEDRLGASASAAAFQKTRQIDGTVELFMNDYNTIEERGDGASSPAKYLQKLGEIQAFLVVEVDVSNMTDQAMHFQQILEEVHAHPAVKGIVTWGTWDPRGCYRMCLTDGNFNNLPTGDVLDKILRQWSIAGMVGVTDANGVFEASLFHGDYEVTIIIRL</sequence>
<dbReference type="AlphaFoldDB" id="A0A438GAJ7"/>
<dbReference type="Gene3D" id="2.60.120.260">
    <property type="entry name" value="Galactose-binding domain-like"/>
    <property type="match status" value="1"/>
</dbReference>
<evidence type="ECO:0000313" key="7">
    <source>
        <dbReference type="Proteomes" id="UP000288805"/>
    </source>
</evidence>
<dbReference type="Gene3D" id="3.20.20.80">
    <property type="entry name" value="Glycosidases"/>
    <property type="match status" value="2"/>
</dbReference>
<dbReference type="Proteomes" id="UP000288805">
    <property type="component" value="Unassembled WGS sequence"/>
</dbReference>
<dbReference type="GO" id="GO:0000272">
    <property type="term" value="P:polysaccharide catabolic process"/>
    <property type="evidence" value="ECO:0007669"/>
    <property type="project" value="UniProtKB-KW"/>
</dbReference>
<reference evidence="6 7" key="1">
    <citation type="journal article" date="2018" name="PLoS Genet.">
        <title>Population sequencing reveals clonal diversity and ancestral inbreeding in the grapevine cultivar Chardonnay.</title>
        <authorList>
            <person name="Roach M.J."/>
            <person name="Johnson D.L."/>
            <person name="Bohlmann J."/>
            <person name="van Vuuren H.J."/>
            <person name="Jones S.J."/>
            <person name="Pretorius I.S."/>
            <person name="Schmidt S.A."/>
            <person name="Borneman A.R."/>
        </authorList>
    </citation>
    <scope>NUCLEOTIDE SEQUENCE [LARGE SCALE GENOMIC DNA]</scope>
    <source>
        <strain evidence="7">cv. Chardonnay</strain>
        <tissue evidence="6">Leaf</tissue>
    </source>
</reference>
<dbReference type="EMBL" id="QGNW01000505">
    <property type="protein sequence ID" value="RVW69191.1"/>
    <property type="molecule type" value="Genomic_DNA"/>
</dbReference>
<dbReference type="SMART" id="SM00633">
    <property type="entry name" value="Glyco_10"/>
    <property type="match status" value="1"/>
</dbReference>
<dbReference type="Pfam" id="PF00331">
    <property type="entry name" value="Glyco_hydro_10"/>
    <property type="match status" value="1"/>
</dbReference>
<comment type="similarity">
    <text evidence="1">Belongs to the glycosyl hydrolase 10 (cellulase F) family.</text>
</comment>
<dbReference type="PANTHER" id="PTHR31490:SF2">
    <property type="entry name" value="GLYCOSYL HYDROLASE FAMILY 10 PROTEIN"/>
    <property type="match status" value="1"/>
</dbReference>
<organism evidence="6 7">
    <name type="scientific">Vitis vinifera</name>
    <name type="common">Grape</name>
    <dbReference type="NCBI Taxonomy" id="29760"/>
    <lineage>
        <taxon>Eukaryota</taxon>
        <taxon>Viridiplantae</taxon>
        <taxon>Streptophyta</taxon>
        <taxon>Embryophyta</taxon>
        <taxon>Tracheophyta</taxon>
        <taxon>Spermatophyta</taxon>
        <taxon>Magnoliopsida</taxon>
        <taxon>eudicotyledons</taxon>
        <taxon>Gunneridae</taxon>
        <taxon>Pentapetalae</taxon>
        <taxon>rosids</taxon>
        <taxon>Vitales</taxon>
        <taxon>Vitaceae</taxon>
        <taxon>Viteae</taxon>
        <taxon>Vitis</taxon>
    </lineage>
</organism>
<accession>A0A438GAJ7</accession>
<evidence type="ECO:0000256" key="3">
    <source>
        <dbReference type="ARBA" id="ARBA00023277"/>
    </source>
</evidence>
<evidence type="ECO:0000256" key="1">
    <source>
        <dbReference type="ARBA" id="ARBA00007495"/>
    </source>
</evidence>